<reference evidence="3 4" key="1">
    <citation type="submission" date="2015-12" db="EMBL/GenBank/DDBJ databases">
        <title>Dictyostelia acquired genes for synthesis and detection of signals that induce cell-type specialization by lateral gene transfer from prokaryotes.</title>
        <authorList>
            <person name="Gloeckner G."/>
            <person name="Schaap P."/>
        </authorList>
    </citation>
    <scope>NUCLEOTIDE SEQUENCE [LARGE SCALE GENOMIC DNA]</scope>
    <source>
        <strain evidence="3 4">TK</strain>
    </source>
</reference>
<proteinExistence type="predicted"/>
<dbReference type="PANTHER" id="PTHR16019">
    <property type="entry name" value="SYNAPSE-ASSOCIATED PROTEIN"/>
    <property type="match status" value="1"/>
</dbReference>
<evidence type="ECO:0000259" key="2">
    <source>
        <dbReference type="PROSITE" id="PS50858"/>
    </source>
</evidence>
<name>A0A152A5Q3_TIELA</name>
<dbReference type="Pfam" id="PF03909">
    <property type="entry name" value="BSD"/>
    <property type="match status" value="1"/>
</dbReference>
<keyword evidence="4" id="KW-1185">Reference proteome</keyword>
<feature type="region of interest" description="Disordered" evidence="1">
    <location>
        <begin position="9"/>
        <end position="43"/>
    </location>
</feature>
<accession>A0A152A5Q3</accession>
<dbReference type="OrthoDB" id="20711at2759"/>
<evidence type="ECO:0000313" key="3">
    <source>
        <dbReference type="EMBL" id="KYR01569.1"/>
    </source>
</evidence>
<feature type="region of interest" description="Disordered" evidence="1">
    <location>
        <begin position="352"/>
        <end position="374"/>
    </location>
</feature>
<comment type="caution">
    <text evidence="3">The sequence shown here is derived from an EMBL/GenBank/DDBJ whole genome shotgun (WGS) entry which is preliminary data.</text>
</comment>
<evidence type="ECO:0000256" key="1">
    <source>
        <dbReference type="SAM" id="MobiDB-lite"/>
    </source>
</evidence>
<feature type="domain" description="BSD" evidence="2">
    <location>
        <begin position="168"/>
        <end position="203"/>
    </location>
</feature>
<dbReference type="PANTHER" id="PTHR16019:SF23">
    <property type="entry name" value="BSD DOMAIN-CONTAINING PROTEIN"/>
    <property type="match status" value="1"/>
</dbReference>
<organism evidence="3 4">
    <name type="scientific">Tieghemostelium lacteum</name>
    <name type="common">Slime mold</name>
    <name type="synonym">Dictyostelium lacteum</name>
    <dbReference type="NCBI Taxonomy" id="361077"/>
    <lineage>
        <taxon>Eukaryota</taxon>
        <taxon>Amoebozoa</taxon>
        <taxon>Evosea</taxon>
        <taxon>Eumycetozoa</taxon>
        <taxon>Dictyostelia</taxon>
        <taxon>Dictyosteliales</taxon>
        <taxon>Raperosteliaceae</taxon>
        <taxon>Tieghemostelium</taxon>
    </lineage>
</organism>
<dbReference type="Proteomes" id="UP000076078">
    <property type="component" value="Unassembled WGS sequence"/>
</dbReference>
<dbReference type="InterPro" id="IPR035925">
    <property type="entry name" value="BSD_dom_sf"/>
</dbReference>
<dbReference type="InParanoid" id="A0A152A5Q3"/>
<dbReference type="OMA" id="PPIDADY"/>
<dbReference type="FunCoup" id="A0A152A5Q3">
    <property type="interactions" value="108"/>
</dbReference>
<dbReference type="PROSITE" id="PS50858">
    <property type="entry name" value="BSD"/>
    <property type="match status" value="1"/>
</dbReference>
<feature type="compositionally biased region" description="Polar residues" evidence="1">
    <location>
        <begin position="358"/>
        <end position="369"/>
    </location>
</feature>
<dbReference type="SUPFAM" id="SSF140383">
    <property type="entry name" value="BSD domain-like"/>
    <property type="match status" value="1"/>
</dbReference>
<sequence length="397" mass="46216">MFFNKFNIFSNTPTSTNQDSTNTNEDKKTENETTSASIDTPPTISTNTTIADNIFTNTFKKYGNKDTLKKFGTSISLFTNNVIQKFDDERKKFIEESSQPNTPQTNASLLFPPWLDFSVDSKETQKEIVDKLLDIKMSKKTFLTPPPIDSDYCQEFDVFLIQIAKVSLQFDPMLEKIRFYMVPRFISEEQFWKNWYYRITLIKIHYNLPLYHNLKDLIEYQENLASKDSLKIKEQLGESNGETTSNSTPIMNNKSPQSESVKSQSDIEKWEKELQNELESFNINDITFNNQDLLDDDDWESKINMELESNTDIISTPTQLHIDSPDLGTTNEDSDIELELEKELMKIKELEASKEMMENTNGDQSASTKEQQEEIIREIENELNQFKEEQELEESKK</sequence>
<evidence type="ECO:0000313" key="4">
    <source>
        <dbReference type="Proteomes" id="UP000076078"/>
    </source>
</evidence>
<feature type="compositionally biased region" description="Polar residues" evidence="1">
    <location>
        <begin position="9"/>
        <end position="20"/>
    </location>
</feature>
<dbReference type="EMBL" id="LODT01000006">
    <property type="protein sequence ID" value="KYR01569.1"/>
    <property type="molecule type" value="Genomic_DNA"/>
</dbReference>
<dbReference type="Gene3D" id="1.10.3970.10">
    <property type="entry name" value="BSD domain"/>
    <property type="match status" value="1"/>
</dbReference>
<gene>
    <name evidence="3" type="ORF">DLAC_01564</name>
</gene>
<dbReference type="GO" id="GO:0005737">
    <property type="term" value="C:cytoplasm"/>
    <property type="evidence" value="ECO:0007669"/>
    <property type="project" value="TreeGrafter"/>
</dbReference>
<dbReference type="STRING" id="361077.A0A152A5Q3"/>
<dbReference type="InterPro" id="IPR051494">
    <property type="entry name" value="BSD_domain-containing"/>
</dbReference>
<feature type="compositionally biased region" description="Polar residues" evidence="1">
    <location>
        <begin position="237"/>
        <end position="264"/>
    </location>
</feature>
<dbReference type="InterPro" id="IPR005607">
    <property type="entry name" value="BSD_dom"/>
</dbReference>
<protein>
    <recommendedName>
        <fullName evidence="2">BSD domain-containing protein</fullName>
    </recommendedName>
</protein>
<feature type="region of interest" description="Disordered" evidence="1">
    <location>
        <begin position="237"/>
        <end position="267"/>
    </location>
</feature>
<dbReference type="AlphaFoldDB" id="A0A152A5Q3"/>